<evidence type="ECO:0000313" key="3">
    <source>
        <dbReference type="Proteomes" id="UP000637383"/>
    </source>
</evidence>
<keyword evidence="1" id="KW-1133">Transmembrane helix</keyword>
<proteinExistence type="predicted"/>
<dbReference type="RefSeq" id="WP_190953265.1">
    <property type="nucleotide sequence ID" value="NZ_JACJTU010000001.1"/>
</dbReference>
<reference evidence="2 3" key="1">
    <citation type="journal article" date="2020" name="ISME J.">
        <title>Comparative genomics reveals insights into cyanobacterial evolution and habitat adaptation.</title>
        <authorList>
            <person name="Chen M.Y."/>
            <person name="Teng W.K."/>
            <person name="Zhao L."/>
            <person name="Hu C.X."/>
            <person name="Zhou Y.K."/>
            <person name="Han B.P."/>
            <person name="Song L.R."/>
            <person name="Shu W.S."/>
        </authorList>
    </citation>
    <scope>NUCLEOTIDE SEQUENCE [LARGE SCALE GENOMIC DNA]</scope>
    <source>
        <strain evidence="2 3">FACHB-159</strain>
    </source>
</reference>
<evidence type="ECO:0000256" key="1">
    <source>
        <dbReference type="SAM" id="Phobius"/>
    </source>
</evidence>
<sequence length="54" mass="6185">MVESPFLSILALIAVVLLVAVTGGIGYLTLADWRDRRRRDEEKRTTRSTTPKRR</sequence>
<keyword evidence="1" id="KW-0812">Transmembrane</keyword>
<organism evidence="2 3">
    <name type="scientific">Nostoc paludosum FACHB-159</name>
    <dbReference type="NCBI Taxonomy" id="2692908"/>
    <lineage>
        <taxon>Bacteria</taxon>
        <taxon>Bacillati</taxon>
        <taxon>Cyanobacteriota</taxon>
        <taxon>Cyanophyceae</taxon>
        <taxon>Nostocales</taxon>
        <taxon>Nostocaceae</taxon>
        <taxon>Nostoc</taxon>
    </lineage>
</organism>
<keyword evidence="1" id="KW-0472">Membrane</keyword>
<evidence type="ECO:0000313" key="2">
    <source>
        <dbReference type="EMBL" id="MBD2732549.1"/>
    </source>
</evidence>
<keyword evidence="3" id="KW-1185">Reference proteome</keyword>
<dbReference type="Proteomes" id="UP000637383">
    <property type="component" value="Unassembled WGS sequence"/>
</dbReference>
<gene>
    <name evidence="2" type="ORF">H6H03_01290</name>
</gene>
<feature type="transmembrane region" description="Helical" evidence="1">
    <location>
        <begin position="6"/>
        <end position="30"/>
    </location>
</feature>
<name>A0ABR8K154_9NOSO</name>
<accession>A0ABR8K154</accession>
<comment type="caution">
    <text evidence="2">The sequence shown here is derived from an EMBL/GenBank/DDBJ whole genome shotgun (WGS) entry which is preliminary data.</text>
</comment>
<protein>
    <submittedName>
        <fullName evidence="2">Uncharacterized protein</fullName>
    </submittedName>
</protein>
<dbReference type="EMBL" id="JACJTU010000001">
    <property type="protein sequence ID" value="MBD2732549.1"/>
    <property type="molecule type" value="Genomic_DNA"/>
</dbReference>